<reference evidence="1 2" key="1">
    <citation type="submission" date="2015-07" db="EMBL/GenBank/DDBJ databases">
        <authorList>
            <person name="Noorani M."/>
        </authorList>
    </citation>
    <scope>NUCLEOTIDE SEQUENCE [LARGE SCALE GENOMIC DNA]</scope>
    <source>
        <strain evidence="1">BBA 69670</strain>
    </source>
</reference>
<dbReference type="EMBL" id="CYGV01001024">
    <property type="protein sequence ID" value="CUA69932.1"/>
    <property type="molecule type" value="Genomic_DNA"/>
</dbReference>
<keyword evidence="2" id="KW-1185">Reference proteome</keyword>
<proteinExistence type="predicted"/>
<dbReference type="Proteomes" id="UP000044841">
    <property type="component" value="Unassembled WGS sequence"/>
</dbReference>
<protein>
    <submittedName>
        <fullName evidence="1">Uncharacterized protein</fullName>
    </submittedName>
</protein>
<evidence type="ECO:0000313" key="2">
    <source>
        <dbReference type="Proteomes" id="UP000044841"/>
    </source>
</evidence>
<accession>A0A0K6FVB5</accession>
<sequence>MNCSPLESKFGRICIVSDPQHIEVDTNESLPSRFSVAVWLDTSSFTRNARIAWEILGGACQIQAFELCLIYSDTGREVGREYPANPPGSLVNFQSRAVHENKDVCAKFTVDIPPALYPPDGGERTYALVASVTILTTDAMGTKSTILRSGSGELDISSRNAPIFINGVAPGPWIHTRQ</sequence>
<organism evidence="1 2">
    <name type="scientific">Rhizoctonia solani</name>
    <dbReference type="NCBI Taxonomy" id="456999"/>
    <lineage>
        <taxon>Eukaryota</taxon>
        <taxon>Fungi</taxon>
        <taxon>Dikarya</taxon>
        <taxon>Basidiomycota</taxon>
        <taxon>Agaricomycotina</taxon>
        <taxon>Agaricomycetes</taxon>
        <taxon>Cantharellales</taxon>
        <taxon>Ceratobasidiaceae</taxon>
        <taxon>Rhizoctonia</taxon>
    </lineage>
</organism>
<name>A0A0K6FVB5_9AGAM</name>
<dbReference type="AlphaFoldDB" id="A0A0K6FVB5"/>
<gene>
    <name evidence="1" type="ORF">RSOLAG22IIIB_08775</name>
</gene>
<evidence type="ECO:0000313" key="1">
    <source>
        <dbReference type="EMBL" id="CUA69932.1"/>
    </source>
</evidence>